<evidence type="ECO:0000259" key="14">
    <source>
        <dbReference type="PROSITE" id="PS50850"/>
    </source>
</evidence>
<feature type="transmembrane region" description="Helical" evidence="13">
    <location>
        <begin position="37"/>
        <end position="61"/>
    </location>
</feature>
<dbReference type="SUPFAM" id="SSF103473">
    <property type="entry name" value="MFS general substrate transporter"/>
    <property type="match status" value="1"/>
</dbReference>
<keyword evidence="16" id="KW-1185">Reference proteome</keyword>
<keyword evidence="4 13" id="KW-0812">Transmembrane</keyword>
<dbReference type="PANTHER" id="PTHR11662">
    <property type="entry name" value="SOLUTE CARRIER FAMILY 17"/>
    <property type="match status" value="1"/>
</dbReference>
<comment type="similarity">
    <text evidence="2">Belongs to the major facilitator superfamily. Sodium/anion cotransporter family.</text>
</comment>
<dbReference type="InterPro" id="IPR036259">
    <property type="entry name" value="MFS_trans_sf"/>
</dbReference>
<accession>A0A8K0DAZ4</accession>
<feature type="transmembrane region" description="Helical" evidence="13">
    <location>
        <begin position="338"/>
        <end position="357"/>
    </location>
</feature>
<dbReference type="AlphaFoldDB" id="A0A8K0DAZ4"/>
<evidence type="ECO:0000256" key="8">
    <source>
        <dbReference type="ARBA" id="ARBA00023136"/>
    </source>
</evidence>
<evidence type="ECO:0000313" key="16">
    <source>
        <dbReference type="Proteomes" id="UP000801492"/>
    </source>
</evidence>
<feature type="region of interest" description="Disordered" evidence="12">
    <location>
        <begin position="464"/>
        <end position="491"/>
    </location>
</feature>
<dbReference type="OrthoDB" id="2985014at2759"/>
<evidence type="ECO:0000256" key="1">
    <source>
        <dbReference type="ARBA" id="ARBA00004141"/>
    </source>
</evidence>
<feature type="transmembrane region" description="Helical" evidence="13">
    <location>
        <begin position="400"/>
        <end position="423"/>
    </location>
</feature>
<dbReference type="InterPro" id="IPR011701">
    <property type="entry name" value="MFS"/>
</dbReference>
<feature type="compositionally biased region" description="Basic and acidic residues" evidence="12">
    <location>
        <begin position="474"/>
        <end position="485"/>
    </location>
</feature>
<gene>
    <name evidence="15" type="ORF">ILUMI_08595</name>
</gene>
<evidence type="ECO:0000256" key="2">
    <source>
        <dbReference type="ARBA" id="ARBA00008586"/>
    </source>
</evidence>
<keyword evidence="9" id="KW-0739">Sodium transport</keyword>
<keyword evidence="9" id="KW-0406">Ion transport</keyword>
<dbReference type="EMBL" id="VTPC01004042">
    <property type="protein sequence ID" value="KAF2897580.1"/>
    <property type="molecule type" value="Genomic_DNA"/>
</dbReference>
<keyword evidence="7" id="KW-0915">Sodium</keyword>
<feature type="transmembrane region" description="Helical" evidence="13">
    <location>
        <begin position="107"/>
        <end position="126"/>
    </location>
</feature>
<evidence type="ECO:0000256" key="7">
    <source>
        <dbReference type="ARBA" id="ARBA00023053"/>
    </source>
</evidence>
<evidence type="ECO:0000256" key="3">
    <source>
        <dbReference type="ARBA" id="ARBA00022448"/>
    </source>
</evidence>
<proteinExistence type="inferred from homology"/>
<evidence type="ECO:0000313" key="15">
    <source>
        <dbReference type="EMBL" id="KAF2897580.1"/>
    </source>
</evidence>
<evidence type="ECO:0000256" key="12">
    <source>
        <dbReference type="SAM" id="MobiDB-lite"/>
    </source>
</evidence>
<evidence type="ECO:0000256" key="10">
    <source>
        <dbReference type="ARBA" id="ARBA00054632"/>
    </source>
</evidence>
<evidence type="ECO:0000256" key="11">
    <source>
        <dbReference type="ARBA" id="ARBA00068450"/>
    </source>
</evidence>
<evidence type="ECO:0000256" key="4">
    <source>
        <dbReference type="ARBA" id="ARBA00022692"/>
    </source>
</evidence>
<feature type="transmembrane region" description="Helical" evidence="13">
    <location>
        <begin position="435"/>
        <end position="454"/>
    </location>
</feature>
<evidence type="ECO:0000256" key="5">
    <source>
        <dbReference type="ARBA" id="ARBA00022847"/>
    </source>
</evidence>
<dbReference type="PANTHER" id="PTHR11662:SF280">
    <property type="entry name" value="FI21844P1-RELATED"/>
    <property type="match status" value="1"/>
</dbReference>
<feature type="transmembrane region" description="Helical" evidence="13">
    <location>
        <begin position="369"/>
        <end position="388"/>
    </location>
</feature>
<dbReference type="GO" id="GO:0006820">
    <property type="term" value="P:monoatomic anion transport"/>
    <property type="evidence" value="ECO:0007669"/>
    <property type="project" value="TreeGrafter"/>
</dbReference>
<dbReference type="PROSITE" id="PS50850">
    <property type="entry name" value="MFS"/>
    <property type="match status" value="1"/>
</dbReference>
<dbReference type="GO" id="GO:0016020">
    <property type="term" value="C:membrane"/>
    <property type="evidence" value="ECO:0007669"/>
    <property type="project" value="UniProtKB-SubCell"/>
</dbReference>
<keyword evidence="8 13" id="KW-0472">Membrane</keyword>
<dbReference type="Pfam" id="PF07690">
    <property type="entry name" value="MFS_1"/>
    <property type="match status" value="1"/>
</dbReference>
<dbReference type="Gene3D" id="1.20.1250.20">
    <property type="entry name" value="MFS general substrate transporter like domains"/>
    <property type="match status" value="2"/>
</dbReference>
<name>A0A8K0DAZ4_IGNLU</name>
<keyword evidence="6 13" id="KW-1133">Transmembrane helix</keyword>
<comment type="function">
    <text evidence="10">May be an inorganic phosphate cotransporter.</text>
</comment>
<dbReference type="InterPro" id="IPR050382">
    <property type="entry name" value="MFS_Na/Anion_cotransporter"/>
</dbReference>
<dbReference type="FunFam" id="1.20.1250.20:FF:000003">
    <property type="entry name" value="Solute carrier family 17 member 3"/>
    <property type="match status" value="1"/>
</dbReference>
<keyword evidence="5" id="KW-0769">Symport</keyword>
<feature type="domain" description="Major facilitator superfamily (MFS) profile" evidence="14">
    <location>
        <begin position="41"/>
        <end position="459"/>
    </location>
</feature>
<comment type="caution">
    <text evidence="15">The sequence shown here is derived from an EMBL/GenBank/DDBJ whole genome shotgun (WGS) entry which is preliminary data.</text>
</comment>
<reference evidence="15" key="1">
    <citation type="submission" date="2019-08" db="EMBL/GenBank/DDBJ databases">
        <title>The genome of the North American firefly Photinus pyralis.</title>
        <authorList>
            <consortium name="Photinus pyralis genome working group"/>
            <person name="Fallon T.R."/>
            <person name="Sander Lower S.E."/>
            <person name="Weng J.-K."/>
        </authorList>
    </citation>
    <scope>NUCLEOTIDE SEQUENCE</scope>
    <source>
        <strain evidence="15">TRF0915ILg1</strain>
        <tissue evidence="15">Whole body</tissue>
    </source>
</reference>
<comment type="subcellular location">
    <subcellularLocation>
        <location evidence="1">Membrane</location>
        <topology evidence="1">Multi-pass membrane protein</topology>
    </subcellularLocation>
</comment>
<dbReference type="GO" id="GO:0015293">
    <property type="term" value="F:symporter activity"/>
    <property type="evidence" value="ECO:0007669"/>
    <property type="project" value="UniProtKB-KW"/>
</dbReference>
<dbReference type="InterPro" id="IPR020846">
    <property type="entry name" value="MFS_dom"/>
</dbReference>
<dbReference type="Proteomes" id="UP000801492">
    <property type="component" value="Unassembled WGS sequence"/>
</dbReference>
<dbReference type="GO" id="GO:0006814">
    <property type="term" value="P:sodium ion transport"/>
    <property type="evidence" value="ECO:0007669"/>
    <property type="project" value="UniProtKB-KW"/>
</dbReference>
<evidence type="ECO:0000256" key="6">
    <source>
        <dbReference type="ARBA" id="ARBA00022989"/>
    </source>
</evidence>
<protein>
    <recommendedName>
        <fullName evidence="11">Putative inorganic phosphate cotransporter</fullName>
    </recommendedName>
</protein>
<sequence>MAVTSVEKGNVESGVVQTPVPEIEAPASCIGSRHVQVVMLFLLITLGYGMRVNLSVGIVAMTDPTVNPGMPTYDWDDKPTILSSFFWGYVIPQIGAGQLAKTYGPKWFLAVTMFISSLFTILIPFMAELGSWGVIACRIMQGLAQGFFFPSSHNLLGKWVPPTERARMGTFVYAGGPFGTVLANPTTGWISASSLGWPFAFYIYGAAGLLWCVAWIYLGKNSPSDHKSMDPIERKYIETSLGQVDNKVVPPTPWKSIVSSLPVWAILIAHSGQNWGFSTLLTNIPTYMGKVLGFDIAHNGLLSAGPYFAFWVLSFVFSGITDYVIMNKIVSVAVARKVANSIGLYVPAAALITLGLISDTDSDISDITLVLLFIAVGVNSSCFCGYNVNHIDLSPTHAGTLMGITNGFSNIFSIIAPLLVQFIVSDEENPQQWAVVFYIAAAVSIAGNTFFVFFGSGEIQPWDSIEPNENTIDPPKEKEMEERKHSNGQRY</sequence>
<feature type="transmembrane region" description="Helical" evidence="13">
    <location>
        <begin position="199"/>
        <end position="218"/>
    </location>
</feature>
<dbReference type="FunFam" id="1.20.1250.20:FF:000144">
    <property type="entry name" value="Picot, isoform B"/>
    <property type="match status" value="1"/>
</dbReference>
<evidence type="ECO:0000256" key="9">
    <source>
        <dbReference type="ARBA" id="ARBA00023201"/>
    </source>
</evidence>
<keyword evidence="3" id="KW-0813">Transport</keyword>
<feature type="transmembrane region" description="Helical" evidence="13">
    <location>
        <begin position="81"/>
        <end position="100"/>
    </location>
</feature>
<dbReference type="CDD" id="cd17318">
    <property type="entry name" value="MFS_SLC17"/>
    <property type="match status" value="1"/>
</dbReference>
<organism evidence="15 16">
    <name type="scientific">Ignelater luminosus</name>
    <name type="common">Cucubano</name>
    <name type="synonym">Pyrophorus luminosus</name>
    <dbReference type="NCBI Taxonomy" id="2038154"/>
    <lineage>
        <taxon>Eukaryota</taxon>
        <taxon>Metazoa</taxon>
        <taxon>Ecdysozoa</taxon>
        <taxon>Arthropoda</taxon>
        <taxon>Hexapoda</taxon>
        <taxon>Insecta</taxon>
        <taxon>Pterygota</taxon>
        <taxon>Neoptera</taxon>
        <taxon>Endopterygota</taxon>
        <taxon>Coleoptera</taxon>
        <taxon>Polyphaga</taxon>
        <taxon>Elateriformia</taxon>
        <taxon>Elateroidea</taxon>
        <taxon>Elateridae</taxon>
        <taxon>Agrypninae</taxon>
        <taxon>Pyrophorini</taxon>
        <taxon>Ignelater</taxon>
    </lineage>
</organism>
<evidence type="ECO:0000256" key="13">
    <source>
        <dbReference type="SAM" id="Phobius"/>
    </source>
</evidence>